<keyword evidence="3" id="KW-1185">Reference proteome</keyword>
<dbReference type="Proteomes" id="UP001396334">
    <property type="component" value="Unassembled WGS sequence"/>
</dbReference>
<keyword evidence="1" id="KW-1133">Transmembrane helix</keyword>
<comment type="caution">
    <text evidence="2">The sequence shown here is derived from an EMBL/GenBank/DDBJ whole genome shotgun (WGS) entry which is preliminary data.</text>
</comment>
<dbReference type="EMBL" id="JBBPBN010000022">
    <property type="protein sequence ID" value="KAK9013455.1"/>
    <property type="molecule type" value="Genomic_DNA"/>
</dbReference>
<dbReference type="Gene3D" id="1.20.1250.20">
    <property type="entry name" value="MFS general substrate transporter like domains"/>
    <property type="match status" value="1"/>
</dbReference>
<gene>
    <name evidence="2" type="ORF">V6N11_041463</name>
</gene>
<name>A0ABR2RKJ8_9ROSI</name>
<sequence>MTREQQVLSALGAIKPQTCYFTSIIISGMCFFTDAYDHFCISRVTKFLDHFYYHVDGAENSRSLPPNVSTSVKVVFGALAYEANAIGYTVLQANYLWQIILKVGVVLALLTYYWRT</sequence>
<evidence type="ECO:0000256" key="1">
    <source>
        <dbReference type="SAM" id="Phobius"/>
    </source>
</evidence>
<feature type="transmembrane region" description="Helical" evidence="1">
    <location>
        <begin position="95"/>
        <end position="114"/>
    </location>
</feature>
<keyword evidence="1" id="KW-0812">Transmembrane</keyword>
<evidence type="ECO:0000313" key="3">
    <source>
        <dbReference type="Proteomes" id="UP001396334"/>
    </source>
</evidence>
<accession>A0ABR2RKJ8</accession>
<protein>
    <submittedName>
        <fullName evidence="2">Uncharacterized protein</fullName>
    </submittedName>
</protein>
<keyword evidence="1" id="KW-0472">Membrane</keyword>
<evidence type="ECO:0000313" key="2">
    <source>
        <dbReference type="EMBL" id="KAK9013455.1"/>
    </source>
</evidence>
<organism evidence="2 3">
    <name type="scientific">Hibiscus sabdariffa</name>
    <name type="common">roselle</name>
    <dbReference type="NCBI Taxonomy" id="183260"/>
    <lineage>
        <taxon>Eukaryota</taxon>
        <taxon>Viridiplantae</taxon>
        <taxon>Streptophyta</taxon>
        <taxon>Embryophyta</taxon>
        <taxon>Tracheophyta</taxon>
        <taxon>Spermatophyta</taxon>
        <taxon>Magnoliopsida</taxon>
        <taxon>eudicotyledons</taxon>
        <taxon>Gunneridae</taxon>
        <taxon>Pentapetalae</taxon>
        <taxon>rosids</taxon>
        <taxon>malvids</taxon>
        <taxon>Malvales</taxon>
        <taxon>Malvaceae</taxon>
        <taxon>Malvoideae</taxon>
        <taxon>Hibiscus</taxon>
    </lineage>
</organism>
<dbReference type="InterPro" id="IPR036259">
    <property type="entry name" value="MFS_trans_sf"/>
</dbReference>
<proteinExistence type="predicted"/>
<reference evidence="2 3" key="1">
    <citation type="journal article" date="2024" name="G3 (Bethesda)">
        <title>Genome assembly of Hibiscus sabdariffa L. provides insights into metabolisms of medicinal natural products.</title>
        <authorList>
            <person name="Kim T."/>
        </authorList>
    </citation>
    <scope>NUCLEOTIDE SEQUENCE [LARGE SCALE GENOMIC DNA]</scope>
    <source>
        <strain evidence="2">TK-2024</strain>
        <tissue evidence="2">Old leaves</tissue>
    </source>
</reference>